<dbReference type="SUPFAM" id="SSF81593">
    <property type="entry name" value="Nucleotidyltransferase substrate binding subunit/domain"/>
    <property type="match status" value="1"/>
</dbReference>
<comment type="caution">
    <text evidence="2">The sequence shown here is derived from an EMBL/GenBank/DDBJ whole genome shotgun (WGS) entry which is preliminary data.</text>
</comment>
<dbReference type="InterPro" id="IPR007842">
    <property type="entry name" value="HEPN_dom"/>
</dbReference>
<evidence type="ECO:0000259" key="1">
    <source>
        <dbReference type="PROSITE" id="PS50910"/>
    </source>
</evidence>
<dbReference type="PROSITE" id="PS50910">
    <property type="entry name" value="HEPN"/>
    <property type="match status" value="1"/>
</dbReference>
<accession>A0A8T7HD13</accession>
<dbReference type="EMBL" id="JABMJE010000254">
    <property type="protein sequence ID" value="NQS79234.1"/>
    <property type="molecule type" value="Genomic_DNA"/>
</dbReference>
<dbReference type="Gene3D" id="1.20.120.330">
    <property type="entry name" value="Nucleotidyltransferases domain 2"/>
    <property type="match status" value="1"/>
</dbReference>
<feature type="domain" description="HEPN" evidence="1">
    <location>
        <begin position="1"/>
        <end position="66"/>
    </location>
</feature>
<proteinExistence type="predicted"/>
<name>A0A8T7HD13_9EURY</name>
<protein>
    <submittedName>
        <fullName evidence="2">HEPN domain-containing protein</fullName>
    </submittedName>
</protein>
<dbReference type="Proteomes" id="UP000737555">
    <property type="component" value="Unassembled WGS sequence"/>
</dbReference>
<organism evidence="2 3">
    <name type="scientific">Methanoculleus bourgensis</name>
    <dbReference type="NCBI Taxonomy" id="83986"/>
    <lineage>
        <taxon>Archaea</taxon>
        <taxon>Methanobacteriati</taxon>
        <taxon>Methanobacteriota</taxon>
        <taxon>Stenosarchaea group</taxon>
        <taxon>Methanomicrobia</taxon>
        <taxon>Methanomicrobiales</taxon>
        <taxon>Methanomicrobiaceae</taxon>
        <taxon>Methanoculleus</taxon>
    </lineage>
</organism>
<reference evidence="2" key="1">
    <citation type="submission" date="2020-05" db="EMBL/GenBank/DDBJ databases">
        <title>The first insight into the ecology of ammonia-tolerant syntrophic propionate oxidizing bacteria.</title>
        <authorList>
            <person name="Singh A."/>
            <person name="Schnurer A."/>
            <person name="Westerholm M."/>
        </authorList>
    </citation>
    <scope>NUCLEOTIDE SEQUENCE</scope>
    <source>
        <strain evidence="2">MAG54</strain>
    </source>
</reference>
<dbReference type="AlphaFoldDB" id="A0A8T7HD13"/>
<evidence type="ECO:0000313" key="2">
    <source>
        <dbReference type="EMBL" id="NQS79234.1"/>
    </source>
</evidence>
<sequence>MNKPSPTTREVGAFEPSLLELKGGAKVLDSAYITTRYPGSIAGNLTPSEYYDREDAGECIEYADSICSAARQALFG</sequence>
<gene>
    <name evidence="2" type="ORF">HQQ74_11175</name>
</gene>
<dbReference type="Pfam" id="PF05168">
    <property type="entry name" value="HEPN"/>
    <property type="match status" value="1"/>
</dbReference>
<evidence type="ECO:0000313" key="3">
    <source>
        <dbReference type="Proteomes" id="UP000737555"/>
    </source>
</evidence>